<dbReference type="Proteomes" id="UP000604341">
    <property type="component" value="Unassembled WGS sequence"/>
</dbReference>
<name>A0ABQ2FNQ7_9DEIO</name>
<dbReference type="EMBL" id="BMPE01000013">
    <property type="protein sequence ID" value="GGL12094.1"/>
    <property type="molecule type" value="Genomic_DNA"/>
</dbReference>
<dbReference type="InterPro" id="IPR023210">
    <property type="entry name" value="NADP_OxRdtase_dom"/>
</dbReference>
<evidence type="ECO:0000259" key="1">
    <source>
        <dbReference type="Pfam" id="PF00248"/>
    </source>
</evidence>
<accession>A0ABQ2FNQ7</accession>
<dbReference type="Gene3D" id="3.20.20.100">
    <property type="entry name" value="NADP-dependent oxidoreductase domain"/>
    <property type="match status" value="1"/>
</dbReference>
<organism evidence="2 3">
    <name type="scientific">Deinococcus radiotolerans</name>
    <dbReference type="NCBI Taxonomy" id="1309407"/>
    <lineage>
        <taxon>Bacteria</taxon>
        <taxon>Thermotogati</taxon>
        <taxon>Deinococcota</taxon>
        <taxon>Deinococci</taxon>
        <taxon>Deinococcales</taxon>
        <taxon>Deinococcaceae</taxon>
        <taxon>Deinococcus</taxon>
    </lineage>
</organism>
<evidence type="ECO:0000313" key="3">
    <source>
        <dbReference type="Proteomes" id="UP000604341"/>
    </source>
</evidence>
<feature type="domain" description="NADP-dependent oxidoreductase" evidence="1">
    <location>
        <begin position="38"/>
        <end position="316"/>
    </location>
</feature>
<dbReference type="InterPro" id="IPR036812">
    <property type="entry name" value="NAD(P)_OxRdtase_dom_sf"/>
</dbReference>
<dbReference type="InterPro" id="IPR050523">
    <property type="entry name" value="AKR_Detox_Biosynth"/>
</dbReference>
<dbReference type="PRINTS" id="PR00069">
    <property type="entry name" value="ALDKETRDTASE"/>
</dbReference>
<dbReference type="SUPFAM" id="SSF51430">
    <property type="entry name" value="NAD(P)-linked oxidoreductase"/>
    <property type="match status" value="1"/>
</dbReference>
<comment type="caution">
    <text evidence="2">The sequence shown here is derived from an EMBL/GenBank/DDBJ whole genome shotgun (WGS) entry which is preliminary data.</text>
</comment>
<keyword evidence="3" id="KW-1185">Reference proteome</keyword>
<proteinExistence type="predicted"/>
<dbReference type="PANTHER" id="PTHR43364">
    <property type="entry name" value="NADH-SPECIFIC METHYLGLYOXAL REDUCTASE-RELATED"/>
    <property type="match status" value="1"/>
</dbReference>
<sequence length="328" mass="36239">MAQRTSGGPLPLSESFQIAWGMRTQKLGVSDLMVPVVAVGCMRIDGMEQQAAARLIGTALEHGANFFDHADIYGAGRSEEVFADAVGMSSSVREGLILQSKCGIRPDVHTFDFSREHILASVDGILRRLRTDYLDVLLLHRPDALVEPEEVAAAFDQLEQEGKVRHFGVSNQHPRQIELLKRYVRQPLVANQLQLSITNATMITSGLNVNMENAEAVNRDGGVLDYCRLHDITIQPWSPFQFGFFEGVFIGHAKFPELNAKLDELAARYGVSSTTIAMAWLLRHPARMQPVTGTTTPERLADCLRAADVTLTREEWYGLLLAAGNTLP</sequence>
<dbReference type="CDD" id="cd19092">
    <property type="entry name" value="AKR_BsYcsN_EcYdhF-like"/>
    <property type="match status" value="1"/>
</dbReference>
<dbReference type="PANTHER" id="PTHR43364:SF1">
    <property type="entry name" value="OXIDOREDUCTASE YDHF"/>
    <property type="match status" value="1"/>
</dbReference>
<dbReference type="InterPro" id="IPR020471">
    <property type="entry name" value="AKR"/>
</dbReference>
<reference evidence="3" key="1">
    <citation type="journal article" date="2019" name="Int. J. Syst. Evol. Microbiol.">
        <title>The Global Catalogue of Microorganisms (GCM) 10K type strain sequencing project: providing services to taxonomists for standard genome sequencing and annotation.</title>
        <authorList>
            <consortium name="The Broad Institute Genomics Platform"/>
            <consortium name="The Broad Institute Genome Sequencing Center for Infectious Disease"/>
            <person name="Wu L."/>
            <person name="Ma J."/>
        </authorList>
    </citation>
    <scope>NUCLEOTIDE SEQUENCE [LARGE SCALE GENOMIC DNA]</scope>
    <source>
        <strain evidence="3">JCM 19173</strain>
    </source>
</reference>
<protein>
    <submittedName>
        <fullName evidence="2">Aldo/keto reductase</fullName>
    </submittedName>
</protein>
<evidence type="ECO:0000313" key="2">
    <source>
        <dbReference type="EMBL" id="GGL12094.1"/>
    </source>
</evidence>
<gene>
    <name evidence="2" type="ORF">GCM10010844_33460</name>
</gene>
<dbReference type="Pfam" id="PF00248">
    <property type="entry name" value="Aldo_ket_red"/>
    <property type="match status" value="1"/>
</dbReference>